<evidence type="ECO:0000256" key="1">
    <source>
        <dbReference type="SAM" id="Phobius"/>
    </source>
</evidence>
<keyword evidence="1" id="KW-1133">Transmembrane helix</keyword>
<evidence type="ECO:0008006" key="4">
    <source>
        <dbReference type="Google" id="ProtNLM"/>
    </source>
</evidence>
<name>A0A3A9KJR4_9BACI</name>
<feature type="transmembrane region" description="Helical" evidence="1">
    <location>
        <begin position="41"/>
        <end position="58"/>
    </location>
</feature>
<feature type="transmembrane region" description="Helical" evidence="1">
    <location>
        <begin position="65"/>
        <end position="85"/>
    </location>
</feature>
<dbReference type="AlphaFoldDB" id="A0A3A9KJR4"/>
<dbReference type="InterPro" id="IPR024399">
    <property type="entry name" value="DUF2628"/>
</dbReference>
<dbReference type="EMBL" id="PDOE01000022">
    <property type="protein sequence ID" value="RKL65126.1"/>
    <property type="molecule type" value="Genomic_DNA"/>
</dbReference>
<gene>
    <name evidence="2" type="ORF">CR203_22520</name>
</gene>
<evidence type="ECO:0000313" key="2">
    <source>
        <dbReference type="EMBL" id="RKL65126.1"/>
    </source>
</evidence>
<sequence>MNKDQSSSYLTTESPTVYEIVKNNHEYYDKKWKKHKKPDNYAGWNWPAFIIPPFWLAYRYMHGSTLLYFIFILAELTLLSAISFYSEMTFSLPILTHFFFGLKGNAFFTRRVLKLIQNIDSDTEKTKPAVPLFTKKGTSWISAIVTPVIVIFLLILPVQALSEWSFESELDPGIYIYSDNNNNEQTPEYKGDIITSPVFKKYDARINLFYIGEEPVNNQTFRVSLLFQDPEDPDEWESLRDRESKKFSSNRISLDVIDAQNPATKVGNYRVEIFVGGEFVGEERFTITME</sequence>
<keyword evidence="1" id="KW-0472">Membrane</keyword>
<dbReference type="Proteomes" id="UP000281498">
    <property type="component" value="Unassembled WGS sequence"/>
</dbReference>
<keyword evidence="1" id="KW-0812">Transmembrane</keyword>
<dbReference type="RefSeq" id="WP_110939311.1">
    <property type="nucleotide sequence ID" value="NZ_NJAW01000037.1"/>
</dbReference>
<dbReference type="Pfam" id="PF10947">
    <property type="entry name" value="DUF2628"/>
    <property type="match status" value="1"/>
</dbReference>
<evidence type="ECO:0000313" key="3">
    <source>
        <dbReference type="Proteomes" id="UP000281498"/>
    </source>
</evidence>
<comment type="caution">
    <text evidence="2">The sequence shown here is derived from an EMBL/GenBank/DDBJ whole genome shotgun (WGS) entry which is preliminary data.</text>
</comment>
<feature type="transmembrane region" description="Helical" evidence="1">
    <location>
        <begin position="140"/>
        <end position="158"/>
    </location>
</feature>
<keyword evidence="3" id="KW-1185">Reference proteome</keyword>
<accession>A0A3A9KJR4</accession>
<protein>
    <recommendedName>
        <fullName evidence="4">DUF2628 domain-containing protein</fullName>
    </recommendedName>
</protein>
<reference evidence="2 3" key="1">
    <citation type="submission" date="2017-10" db="EMBL/GenBank/DDBJ databases">
        <title>Bacillus sp. nov., a halophilic bacterium isolated from a Keqin Lake.</title>
        <authorList>
            <person name="Wang H."/>
        </authorList>
    </citation>
    <scope>NUCLEOTIDE SEQUENCE [LARGE SCALE GENOMIC DNA]</scope>
    <source>
        <strain evidence="2 3">KCTC 13187</strain>
    </source>
</reference>
<proteinExistence type="predicted"/>
<organism evidence="2 3">
    <name type="scientific">Salipaludibacillus neizhouensis</name>
    <dbReference type="NCBI Taxonomy" id="885475"/>
    <lineage>
        <taxon>Bacteria</taxon>
        <taxon>Bacillati</taxon>
        <taxon>Bacillota</taxon>
        <taxon>Bacilli</taxon>
        <taxon>Bacillales</taxon>
        <taxon>Bacillaceae</taxon>
    </lineage>
</organism>
<dbReference type="OrthoDB" id="6691119at2"/>